<dbReference type="RefSeq" id="WP_345613631.1">
    <property type="nucleotide sequence ID" value="NZ_BAABJV010000005.1"/>
</dbReference>
<keyword evidence="3 6" id="KW-1133">Transmembrane helix</keyword>
<feature type="transmembrane region" description="Helical" evidence="6">
    <location>
        <begin position="274"/>
        <end position="297"/>
    </location>
</feature>
<dbReference type="InterPro" id="IPR005829">
    <property type="entry name" value="Sugar_transporter_CS"/>
</dbReference>
<evidence type="ECO:0000256" key="4">
    <source>
        <dbReference type="ARBA" id="ARBA00023136"/>
    </source>
</evidence>
<accession>A0ABP9AA26</accession>
<evidence type="ECO:0000256" key="1">
    <source>
        <dbReference type="ARBA" id="ARBA00004651"/>
    </source>
</evidence>
<feature type="transmembrane region" description="Helical" evidence="6">
    <location>
        <begin position="145"/>
        <end position="164"/>
    </location>
</feature>
<feature type="transmembrane region" description="Helical" evidence="6">
    <location>
        <begin position="12"/>
        <end position="28"/>
    </location>
</feature>
<dbReference type="PANTHER" id="PTHR23530:SF1">
    <property type="entry name" value="PERMEASE, MAJOR FACILITATOR SUPERFAMILY-RELATED"/>
    <property type="match status" value="1"/>
</dbReference>
<keyword evidence="2 6" id="KW-0812">Transmembrane</keyword>
<evidence type="ECO:0000256" key="5">
    <source>
        <dbReference type="SAM" id="MobiDB-lite"/>
    </source>
</evidence>
<dbReference type="InterPro" id="IPR053160">
    <property type="entry name" value="MFS_DHA3_Transporter"/>
</dbReference>
<evidence type="ECO:0000256" key="6">
    <source>
        <dbReference type="SAM" id="Phobius"/>
    </source>
</evidence>
<protein>
    <recommendedName>
        <fullName evidence="7">Major facilitator superfamily (MFS) profile domain-containing protein</fullName>
    </recommendedName>
</protein>
<evidence type="ECO:0000256" key="2">
    <source>
        <dbReference type="ARBA" id="ARBA00022692"/>
    </source>
</evidence>
<feature type="transmembrane region" description="Helical" evidence="6">
    <location>
        <begin position="82"/>
        <end position="106"/>
    </location>
</feature>
<feature type="domain" description="Major facilitator superfamily (MFS) profile" evidence="7">
    <location>
        <begin position="9"/>
        <end position="423"/>
    </location>
</feature>
<gene>
    <name evidence="8" type="ORF">GCM10023329_27300</name>
</gene>
<evidence type="ECO:0000256" key="3">
    <source>
        <dbReference type="ARBA" id="ARBA00022989"/>
    </source>
</evidence>
<dbReference type="PROSITE" id="PS00216">
    <property type="entry name" value="SUGAR_TRANSPORT_1"/>
    <property type="match status" value="1"/>
</dbReference>
<feature type="compositionally biased region" description="Acidic residues" evidence="5">
    <location>
        <begin position="436"/>
        <end position="454"/>
    </location>
</feature>
<name>A0ABP9AA26_9ACTN</name>
<dbReference type="InterPro" id="IPR011701">
    <property type="entry name" value="MFS"/>
</dbReference>
<feature type="transmembrane region" description="Helical" evidence="6">
    <location>
        <begin position="309"/>
        <end position="328"/>
    </location>
</feature>
<organism evidence="8 9">
    <name type="scientific">Streptomyces sanyensis</name>
    <dbReference type="NCBI Taxonomy" id="568869"/>
    <lineage>
        <taxon>Bacteria</taxon>
        <taxon>Bacillati</taxon>
        <taxon>Actinomycetota</taxon>
        <taxon>Actinomycetes</taxon>
        <taxon>Kitasatosporales</taxon>
        <taxon>Streptomycetaceae</taxon>
        <taxon>Streptomyces</taxon>
    </lineage>
</organism>
<feature type="transmembrane region" description="Helical" evidence="6">
    <location>
        <begin position="334"/>
        <end position="353"/>
    </location>
</feature>
<dbReference type="Proteomes" id="UP001501147">
    <property type="component" value="Unassembled WGS sequence"/>
</dbReference>
<keyword evidence="4 6" id="KW-0472">Membrane</keyword>
<comment type="caution">
    <text evidence="8">The sequence shown here is derived from an EMBL/GenBank/DDBJ whole genome shotgun (WGS) entry which is preliminary data.</text>
</comment>
<feature type="region of interest" description="Disordered" evidence="5">
    <location>
        <begin position="418"/>
        <end position="467"/>
    </location>
</feature>
<proteinExistence type="predicted"/>
<dbReference type="Gene3D" id="1.20.1250.20">
    <property type="entry name" value="MFS general substrate transporter like domains"/>
    <property type="match status" value="1"/>
</dbReference>
<dbReference type="PROSITE" id="PS50850">
    <property type="entry name" value="MFS"/>
    <property type="match status" value="1"/>
</dbReference>
<dbReference type="PANTHER" id="PTHR23530">
    <property type="entry name" value="TRANSPORT PROTEIN-RELATED"/>
    <property type="match status" value="1"/>
</dbReference>
<keyword evidence="9" id="KW-1185">Reference proteome</keyword>
<dbReference type="SUPFAM" id="SSF103473">
    <property type="entry name" value="MFS general substrate transporter"/>
    <property type="match status" value="1"/>
</dbReference>
<evidence type="ECO:0000313" key="8">
    <source>
        <dbReference type="EMBL" id="GAA4776976.1"/>
    </source>
</evidence>
<dbReference type="EMBL" id="BAABJV010000005">
    <property type="protein sequence ID" value="GAA4776976.1"/>
    <property type="molecule type" value="Genomic_DNA"/>
</dbReference>
<evidence type="ECO:0000259" key="7">
    <source>
        <dbReference type="PROSITE" id="PS50850"/>
    </source>
</evidence>
<feature type="transmembrane region" description="Helical" evidence="6">
    <location>
        <begin position="40"/>
        <end position="61"/>
    </location>
</feature>
<feature type="transmembrane region" description="Helical" evidence="6">
    <location>
        <begin position="176"/>
        <end position="201"/>
    </location>
</feature>
<comment type="subcellular location">
    <subcellularLocation>
        <location evidence="1">Cell membrane</location>
        <topology evidence="1">Multi-pass membrane protein</topology>
    </subcellularLocation>
</comment>
<evidence type="ECO:0000313" key="9">
    <source>
        <dbReference type="Proteomes" id="UP001501147"/>
    </source>
</evidence>
<reference evidence="9" key="1">
    <citation type="journal article" date="2019" name="Int. J. Syst. Evol. Microbiol.">
        <title>The Global Catalogue of Microorganisms (GCM) 10K type strain sequencing project: providing services to taxonomists for standard genome sequencing and annotation.</title>
        <authorList>
            <consortium name="The Broad Institute Genomics Platform"/>
            <consortium name="The Broad Institute Genome Sequencing Center for Infectious Disease"/>
            <person name="Wu L."/>
            <person name="Ma J."/>
        </authorList>
    </citation>
    <scope>NUCLEOTIDE SEQUENCE [LARGE SCALE GENOMIC DNA]</scope>
    <source>
        <strain evidence="9">JCM 18324</strain>
    </source>
</reference>
<dbReference type="Pfam" id="PF07690">
    <property type="entry name" value="MFS_1"/>
    <property type="match status" value="1"/>
</dbReference>
<sequence length="467" mass="46508">MSLLSPETARRRFTATAFLFWLPVGLYLPSQVLLLTERGLSLATVAGLFAVYSLTVAALELPTGGLSDVIGRRPVLAASGALNLGALLLVSTASSLWVLGAAMLLLGAGRALSSGPAEAWYVDTVQAAAGPDAELRTGLARGGSASAAALAVGTLAGGSLPLLLDRIGADPSRITGGVVLPLSVPSMLAAVVCAVFVGYVLTALPEPPRPPATVAGILRGVPDTVRTGVRLGARDGLVRRLLLTAAASGAALCAVELLTPPRAAAATGGSESGAVLFAVLACAGFVCTGAGSHLAPAAARRLGGRGDRAVLLCMVACASGLLLLGATAGSASPVASVLAVCGYALVYLALGCAGPNENDLLHRRVGGTVRATALSVQSLALQLTGALAGLAAGALPAGPLPWLLAGAVALGGATVWLRSPSAEPEPEPEPKQLPEPEQEPEQEQEQEQEQEAAEADTAAVTPSGTGP</sequence>
<dbReference type="InterPro" id="IPR020846">
    <property type="entry name" value="MFS_dom"/>
</dbReference>
<dbReference type="InterPro" id="IPR036259">
    <property type="entry name" value="MFS_trans_sf"/>
</dbReference>